<sequence>MKKINYLNNSSIEASEILAANELENTDLLKCDDFSFDLASRSSLFTQIKSAKPVHKLRPGSRIPMPNSTEPVARIPVVTPRIAVPTPSKSTSRIVQSQPGSRSTSPTPKYNYITNNLNSSYSNGHTSPLITNSILNNLSDLASTPPPSNYAHVKSKVNSGLSNSGGSAKSRIPTSSRNSSRESSPGRRSNYGSERRASASKTPSKRFGVRTLSNSQEGESVMAHSISSKYSFMKMRSRRWDDVSDEASETSSLCSDRSFSSSIGGNRVTEVKYIHKTCVILYLCEFHSVNTADEIYFTQKLILMSQVKSNPMSPMPGFKILNTN</sequence>
<evidence type="ECO:0000313" key="3">
    <source>
        <dbReference type="Proteomes" id="UP000276133"/>
    </source>
</evidence>
<evidence type="ECO:0000256" key="1">
    <source>
        <dbReference type="SAM" id="MobiDB-lite"/>
    </source>
</evidence>
<organism evidence="2 3">
    <name type="scientific">Brachionus plicatilis</name>
    <name type="common">Marine rotifer</name>
    <name type="synonym">Brachionus muelleri</name>
    <dbReference type="NCBI Taxonomy" id="10195"/>
    <lineage>
        <taxon>Eukaryota</taxon>
        <taxon>Metazoa</taxon>
        <taxon>Spiralia</taxon>
        <taxon>Gnathifera</taxon>
        <taxon>Rotifera</taxon>
        <taxon>Eurotatoria</taxon>
        <taxon>Monogononta</taxon>
        <taxon>Pseudotrocha</taxon>
        <taxon>Ploima</taxon>
        <taxon>Brachionidae</taxon>
        <taxon>Brachionus</taxon>
    </lineage>
</organism>
<reference evidence="2 3" key="1">
    <citation type="journal article" date="2018" name="Sci. Rep.">
        <title>Genomic signatures of local adaptation to the degree of environmental predictability in rotifers.</title>
        <authorList>
            <person name="Franch-Gras L."/>
            <person name="Hahn C."/>
            <person name="Garcia-Roger E.M."/>
            <person name="Carmona M.J."/>
            <person name="Serra M."/>
            <person name="Gomez A."/>
        </authorList>
    </citation>
    <scope>NUCLEOTIDE SEQUENCE [LARGE SCALE GENOMIC DNA]</scope>
    <source>
        <strain evidence="2">HYR1</strain>
    </source>
</reference>
<gene>
    <name evidence="2" type="ORF">BpHYR1_027811</name>
</gene>
<feature type="compositionally biased region" description="Polar residues" evidence="1">
    <location>
        <begin position="156"/>
        <end position="167"/>
    </location>
</feature>
<evidence type="ECO:0000313" key="2">
    <source>
        <dbReference type="EMBL" id="RNA30631.1"/>
    </source>
</evidence>
<dbReference type="Proteomes" id="UP000276133">
    <property type="component" value="Unassembled WGS sequence"/>
</dbReference>
<accession>A0A3M7S4D8</accession>
<feature type="region of interest" description="Disordered" evidence="1">
    <location>
        <begin position="146"/>
        <end position="220"/>
    </location>
</feature>
<feature type="compositionally biased region" description="Polar residues" evidence="1">
    <location>
        <begin position="87"/>
        <end position="111"/>
    </location>
</feature>
<keyword evidence="3" id="KW-1185">Reference proteome</keyword>
<dbReference type="OrthoDB" id="46159at2759"/>
<dbReference type="EMBL" id="REGN01002064">
    <property type="protein sequence ID" value="RNA30631.1"/>
    <property type="molecule type" value="Genomic_DNA"/>
</dbReference>
<protein>
    <submittedName>
        <fullName evidence="2">Uncharacterized protein</fullName>
    </submittedName>
</protein>
<name>A0A3M7S4D8_BRAPC</name>
<feature type="region of interest" description="Disordered" evidence="1">
    <location>
        <begin position="84"/>
        <end position="111"/>
    </location>
</feature>
<dbReference type="AlphaFoldDB" id="A0A3M7S4D8"/>
<comment type="caution">
    <text evidence="2">The sequence shown here is derived from an EMBL/GenBank/DDBJ whole genome shotgun (WGS) entry which is preliminary data.</text>
</comment>
<feature type="compositionally biased region" description="Low complexity" evidence="1">
    <location>
        <begin position="175"/>
        <end position="189"/>
    </location>
</feature>
<proteinExistence type="predicted"/>